<dbReference type="EMBL" id="GGEC01003029">
    <property type="protein sequence ID" value="MBW83512.1"/>
    <property type="molecule type" value="Transcribed_RNA"/>
</dbReference>
<reference evidence="1" key="1">
    <citation type="submission" date="2018-02" db="EMBL/GenBank/DDBJ databases">
        <title>Rhizophora mucronata_Transcriptome.</title>
        <authorList>
            <person name="Meera S.P."/>
            <person name="Sreeshan A."/>
            <person name="Augustine A."/>
        </authorList>
    </citation>
    <scope>NUCLEOTIDE SEQUENCE</scope>
    <source>
        <tissue evidence="1">Leaf</tissue>
    </source>
</reference>
<sequence length="35" mass="3885">MISLCTFGSSPDLTVWKPHALGCPISHVEIYIVRL</sequence>
<name>A0A2P2IQK2_RHIMU</name>
<evidence type="ECO:0000313" key="1">
    <source>
        <dbReference type="EMBL" id="MBW83512.1"/>
    </source>
</evidence>
<proteinExistence type="predicted"/>
<protein>
    <submittedName>
        <fullName evidence="1">Uncharacterized protein</fullName>
    </submittedName>
</protein>
<organism evidence="1">
    <name type="scientific">Rhizophora mucronata</name>
    <name type="common">Asiatic mangrove</name>
    <dbReference type="NCBI Taxonomy" id="61149"/>
    <lineage>
        <taxon>Eukaryota</taxon>
        <taxon>Viridiplantae</taxon>
        <taxon>Streptophyta</taxon>
        <taxon>Embryophyta</taxon>
        <taxon>Tracheophyta</taxon>
        <taxon>Spermatophyta</taxon>
        <taxon>Magnoliopsida</taxon>
        <taxon>eudicotyledons</taxon>
        <taxon>Gunneridae</taxon>
        <taxon>Pentapetalae</taxon>
        <taxon>rosids</taxon>
        <taxon>fabids</taxon>
        <taxon>Malpighiales</taxon>
        <taxon>Rhizophoraceae</taxon>
        <taxon>Rhizophora</taxon>
    </lineage>
</organism>
<accession>A0A2P2IQK2</accession>
<dbReference type="AlphaFoldDB" id="A0A2P2IQK2"/>